<evidence type="ECO:0000313" key="9">
    <source>
        <dbReference type="Proteomes" id="UP000006755"/>
    </source>
</evidence>
<reference evidence="8 9" key="1">
    <citation type="journal article" date="2012" name="J. Bacteriol.">
        <title>Genome Sequence of Gallaecimonas xiamenensis Type Strain 3-C-1.</title>
        <authorList>
            <person name="Lai Q."/>
            <person name="Wang L."/>
            <person name="Wang W."/>
            <person name="Shao Z."/>
        </authorList>
    </citation>
    <scope>NUCLEOTIDE SEQUENCE [LARGE SCALE GENOMIC DNA]</scope>
    <source>
        <strain evidence="8 9">3-C-1</strain>
    </source>
</reference>
<dbReference type="PANTHER" id="PTHR43499:SF1">
    <property type="entry name" value="ABC TRANSPORTER I FAMILY MEMBER 1"/>
    <property type="match status" value="1"/>
</dbReference>
<accession>K2KDK1</accession>
<dbReference type="InterPro" id="IPR017871">
    <property type="entry name" value="ABC_transporter-like_CS"/>
</dbReference>
<keyword evidence="3" id="KW-0201">Cytochrome c-type biogenesis</keyword>
<gene>
    <name evidence="8" type="ORF">B3C1_06929</name>
</gene>
<evidence type="ECO:0000313" key="8">
    <source>
        <dbReference type="EMBL" id="EKE75390.1"/>
    </source>
</evidence>
<dbReference type="AlphaFoldDB" id="K2KDK1"/>
<dbReference type="PROSITE" id="PS50893">
    <property type="entry name" value="ABC_TRANSPORTER_2"/>
    <property type="match status" value="1"/>
</dbReference>
<dbReference type="Proteomes" id="UP000006755">
    <property type="component" value="Unassembled WGS sequence"/>
</dbReference>
<keyword evidence="2" id="KW-0547">Nucleotide-binding</keyword>
<dbReference type="InterPro" id="IPR027417">
    <property type="entry name" value="P-loop_NTPase"/>
</dbReference>
<dbReference type="RefSeq" id="WP_008483815.1">
    <property type="nucleotide sequence ID" value="NZ_AMRI01000008.1"/>
</dbReference>
<dbReference type="InterPro" id="IPR003439">
    <property type="entry name" value="ABC_transporter-like_ATP-bd"/>
</dbReference>
<evidence type="ECO:0000256" key="5">
    <source>
        <dbReference type="ARBA" id="ARBA00022967"/>
    </source>
</evidence>
<keyword evidence="1" id="KW-0813">Transport</keyword>
<dbReference type="SMART" id="SM00382">
    <property type="entry name" value="AAA"/>
    <property type="match status" value="1"/>
</dbReference>
<keyword evidence="4" id="KW-0067">ATP-binding</keyword>
<dbReference type="STRING" id="745411.B3C1_06929"/>
<proteinExistence type="predicted"/>
<dbReference type="OrthoDB" id="9800654at2"/>
<comment type="caution">
    <text evidence="8">The sequence shown here is derived from an EMBL/GenBank/DDBJ whole genome shotgun (WGS) entry which is preliminary data.</text>
</comment>
<evidence type="ECO:0000259" key="7">
    <source>
        <dbReference type="PROSITE" id="PS50893"/>
    </source>
</evidence>
<dbReference type="Pfam" id="PF00005">
    <property type="entry name" value="ABC_tran"/>
    <property type="match status" value="1"/>
</dbReference>
<keyword evidence="5" id="KW-1278">Translocase</keyword>
<dbReference type="Gene3D" id="3.40.50.300">
    <property type="entry name" value="P-loop containing nucleotide triphosphate hydrolases"/>
    <property type="match status" value="1"/>
</dbReference>
<dbReference type="InterPro" id="IPR005895">
    <property type="entry name" value="ABC_transptr_haem_export_CcmA"/>
</dbReference>
<evidence type="ECO:0000256" key="1">
    <source>
        <dbReference type="ARBA" id="ARBA00022448"/>
    </source>
</evidence>
<name>K2KDK1_9GAMM</name>
<dbReference type="EMBL" id="AMRI01000008">
    <property type="protein sequence ID" value="EKE75390.1"/>
    <property type="molecule type" value="Genomic_DNA"/>
</dbReference>
<dbReference type="PATRIC" id="fig|745411.4.peg.1366"/>
<keyword evidence="9" id="KW-1185">Reference proteome</keyword>
<protein>
    <submittedName>
        <fullName evidence="8">Heme exporter protein CcmA</fullName>
    </submittedName>
</protein>
<dbReference type="PANTHER" id="PTHR43499">
    <property type="entry name" value="ABC TRANSPORTER I FAMILY MEMBER 1"/>
    <property type="match status" value="1"/>
</dbReference>
<dbReference type="GO" id="GO:0022857">
    <property type="term" value="F:transmembrane transporter activity"/>
    <property type="evidence" value="ECO:0007669"/>
    <property type="project" value="InterPro"/>
</dbReference>
<sequence length="207" mass="22714">MSYPLLAVDNLACIREERLLFEKLSFALEAGSLVQLEGPNGVGKSSLLAILAGLSSPLEGEVRYRGQPLVKVRAQYHEDLLFLGHKSGVNPVLSPLENLRFYQQVLPSHDLDLWELLDLVGLFGMEELPVGQLSAGQQRRVALARLWLSKASCWLLDEPFTAIDALGVKKLEARLEEHCQQGGLVVLTTHQSLALAPALRLNLAMAA</sequence>
<dbReference type="GO" id="GO:0005524">
    <property type="term" value="F:ATP binding"/>
    <property type="evidence" value="ECO:0007669"/>
    <property type="project" value="UniProtKB-KW"/>
</dbReference>
<dbReference type="GO" id="GO:0016887">
    <property type="term" value="F:ATP hydrolysis activity"/>
    <property type="evidence" value="ECO:0007669"/>
    <property type="project" value="InterPro"/>
</dbReference>
<evidence type="ECO:0000256" key="3">
    <source>
        <dbReference type="ARBA" id="ARBA00022748"/>
    </source>
</evidence>
<evidence type="ECO:0000256" key="4">
    <source>
        <dbReference type="ARBA" id="ARBA00022840"/>
    </source>
</evidence>
<keyword evidence="6" id="KW-0472">Membrane</keyword>
<dbReference type="GO" id="GO:0017004">
    <property type="term" value="P:cytochrome complex assembly"/>
    <property type="evidence" value="ECO:0007669"/>
    <property type="project" value="UniProtKB-KW"/>
</dbReference>
<evidence type="ECO:0000256" key="6">
    <source>
        <dbReference type="ARBA" id="ARBA00023136"/>
    </source>
</evidence>
<dbReference type="InterPro" id="IPR003593">
    <property type="entry name" value="AAA+_ATPase"/>
</dbReference>
<dbReference type="PROSITE" id="PS00211">
    <property type="entry name" value="ABC_TRANSPORTER_1"/>
    <property type="match status" value="1"/>
</dbReference>
<dbReference type="NCBIfam" id="TIGR01189">
    <property type="entry name" value="ccmA"/>
    <property type="match status" value="1"/>
</dbReference>
<evidence type="ECO:0000256" key="2">
    <source>
        <dbReference type="ARBA" id="ARBA00022741"/>
    </source>
</evidence>
<organism evidence="8 9">
    <name type="scientific">Gallaecimonas xiamenensis 3-C-1</name>
    <dbReference type="NCBI Taxonomy" id="745411"/>
    <lineage>
        <taxon>Bacteria</taxon>
        <taxon>Pseudomonadati</taxon>
        <taxon>Pseudomonadota</taxon>
        <taxon>Gammaproteobacteria</taxon>
        <taxon>Enterobacterales</taxon>
        <taxon>Gallaecimonadaceae</taxon>
        <taxon>Gallaecimonas</taxon>
    </lineage>
</organism>
<feature type="domain" description="ABC transporter" evidence="7">
    <location>
        <begin position="6"/>
        <end position="206"/>
    </location>
</feature>
<dbReference type="SUPFAM" id="SSF52540">
    <property type="entry name" value="P-loop containing nucleoside triphosphate hydrolases"/>
    <property type="match status" value="1"/>
</dbReference>
<dbReference type="NCBIfam" id="NF010061">
    <property type="entry name" value="PRK13538.1"/>
    <property type="match status" value="1"/>
</dbReference>
<dbReference type="eggNOG" id="COG4133">
    <property type="taxonomic scope" value="Bacteria"/>
</dbReference>